<dbReference type="Proteomes" id="UP001469553">
    <property type="component" value="Unassembled WGS sequence"/>
</dbReference>
<feature type="region of interest" description="Disordered" evidence="1">
    <location>
        <begin position="1"/>
        <end position="102"/>
    </location>
</feature>
<name>A0ABV0Z651_9TELE</name>
<evidence type="ECO:0000313" key="2">
    <source>
        <dbReference type="EMBL" id="MEQ2301100.1"/>
    </source>
</evidence>
<organism evidence="2 3">
    <name type="scientific">Ameca splendens</name>
    <dbReference type="NCBI Taxonomy" id="208324"/>
    <lineage>
        <taxon>Eukaryota</taxon>
        <taxon>Metazoa</taxon>
        <taxon>Chordata</taxon>
        <taxon>Craniata</taxon>
        <taxon>Vertebrata</taxon>
        <taxon>Euteleostomi</taxon>
        <taxon>Actinopterygii</taxon>
        <taxon>Neopterygii</taxon>
        <taxon>Teleostei</taxon>
        <taxon>Neoteleostei</taxon>
        <taxon>Acanthomorphata</taxon>
        <taxon>Ovalentaria</taxon>
        <taxon>Atherinomorphae</taxon>
        <taxon>Cyprinodontiformes</taxon>
        <taxon>Goodeidae</taxon>
        <taxon>Ameca</taxon>
    </lineage>
</organism>
<evidence type="ECO:0000256" key="1">
    <source>
        <dbReference type="SAM" id="MobiDB-lite"/>
    </source>
</evidence>
<reference evidence="2 3" key="1">
    <citation type="submission" date="2021-06" db="EMBL/GenBank/DDBJ databases">
        <authorList>
            <person name="Palmer J.M."/>
        </authorList>
    </citation>
    <scope>NUCLEOTIDE SEQUENCE [LARGE SCALE GENOMIC DNA]</scope>
    <source>
        <strain evidence="2 3">AS_MEX2019</strain>
        <tissue evidence="2">Muscle</tissue>
    </source>
</reference>
<feature type="compositionally biased region" description="Basic and acidic residues" evidence="1">
    <location>
        <begin position="26"/>
        <end position="42"/>
    </location>
</feature>
<keyword evidence="3" id="KW-1185">Reference proteome</keyword>
<protein>
    <submittedName>
        <fullName evidence="2">Uncharacterized protein</fullName>
    </submittedName>
</protein>
<comment type="caution">
    <text evidence="2">The sequence shown here is derived from an EMBL/GenBank/DDBJ whole genome shotgun (WGS) entry which is preliminary data.</text>
</comment>
<proteinExistence type="predicted"/>
<feature type="compositionally biased region" description="Pro residues" evidence="1">
    <location>
        <begin position="82"/>
        <end position="92"/>
    </location>
</feature>
<sequence length="130" mass="14258">MARRSSSTLRWRSFRPSPQGRYGNTEPRESSNHVSRPPDRHSRPPSGRRRITTAGRHPAAAGSPQPAAAGSPHLIPEEPLGGLPPLPGPEHPSPCLHFGPHQNRTVTHMPYSCLSLLLKQLNVAKTFIFV</sequence>
<accession>A0ABV0Z651</accession>
<dbReference type="EMBL" id="JAHRIP010051272">
    <property type="protein sequence ID" value="MEQ2301100.1"/>
    <property type="molecule type" value="Genomic_DNA"/>
</dbReference>
<evidence type="ECO:0000313" key="3">
    <source>
        <dbReference type="Proteomes" id="UP001469553"/>
    </source>
</evidence>
<feature type="compositionally biased region" description="Polar residues" evidence="1">
    <location>
        <begin position="1"/>
        <end position="10"/>
    </location>
</feature>
<gene>
    <name evidence="2" type="ORF">AMECASPLE_032557</name>
</gene>
<feature type="compositionally biased region" description="Low complexity" evidence="1">
    <location>
        <begin position="58"/>
        <end position="81"/>
    </location>
</feature>